<evidence type="ECO:0000313" key="3">
    <source>
        <dbReference type="Proteomes" id="UP000239724"/>
    </source>
</evidence>
<feature type="domain" description="T6SS Phospholipase effector Tle1-like catalytic" evidence="1">
    <location>
        <begin position="18"/>
        <end position="275"/>
    </location>
</feature>
<evidence type="ECO:0000313" key="2">
    <source>
        <dbReference type="EMBL" id="PPQ31825.1"/>
    </source>
</evidence>
<accession>A0A2S6NB34</accession>
<dbReference type="Pfam" id="PF09994">
    <property type="entry name" value="T6SS_Tle1-like_cat"/>
    <property type="match status" value="1"/>
</dbReference>
<sequence>MFRNIMVTQEQPLPGLHRRLVVCCDGTWNADDAGPSATNVVRMLRCIAPQAEDGTPQIVHYHPGVGTGDPLDHMLGGALGIGLAPAIRDTYAFLANNYAPGDEIFLFGFSRGAFTARSVAGLIGAIGLLHAREMGRFMDAWRWSQLPKTQRDLAALDRCFPLRARDVPIRCIGVWDTVGALGVPRNRVLKNWHPCAETYRFYDTSLGSHVRYAFQALAIDERREPFAPALWNTTRDPAPDQMIRQVWFAGVHADVGGGYADHGPADIPFVWMLAQVDPLLALDLNAIPPELDTTEPYDRGGLHESFEGPLWKWAGEKRRTVGPGASQYVHETVLERFGYRGYPTNPDFDFKALPVWRRDSFERDFAWSQAAPPPPSPSLPGRKPSLCGKVVGWLEGS</sequence>
<organism evidence="2 3">
    <name type="scientific">Rhodopila globiformis</name>
    <name type="common">Rhodopseudomonas globiformis</name>
    <dbReference type="NCBI Taxonomy" id="1071"/>
    <lineage>
        <taxon>Bacteria</taxon>
        <taxon>Pseudomonadati</taxon>
        <taxon>Pseudomonadota</taxon>
        <taxon>Alphaproteobacteria</taxon>
        <taxon>Acetobacterales</taxon>
        <taxon>Acetobacteraceae</taxon>
        <taxon>Rhodopila</taxon>
    </lineage>
</organism>
<dbReference type="Proteomes" id="UP000239724">
    <property type="component" value="Unassembled WGS sequence"/>
</dbReference>
<evidence type="ECO:0000259" key="1">
    <source>
        <dbReference type="Pfam" id="PF09994"/>
    </source>
</evidence>
<gene>
    <name evidence="2" type="ORF">CCS01_16540</name>
</gene>
<dbReference type="PANTHER" id="PTHR33840:SF1">
    <property type="entry name" value="TLE1 PHOSPHOLIPASE DOMAIN-CONTAINING PROTEIN"/>
    <property type="match status" value="1"/>
</dbReference>
<protein>
    <recommendedName>
        <fullName evidence="1">T6SS Phospholipase effector Tle1-like catalytic domain-containing protein</fullName>
    </recommendedName>
</protein>
<name>A0A2S6NB34_RHOGL</name>
<proteinExistence type="predicted"/>
<dbReference type="InterPro" id="IPR018712">
    <property type="entry name" value="Tle1-like_cat"/>
</dbReference>
<dbReference type="AlphaFoldDB" id="A0A2S6NB34"/>
<comment type="caution">
    <text evidence="2">The sequence shown here is derived from an EMBL/GenBank/DDBJ whole genome shotgun (WGS) entry which is preliminary data.</text>
</comment>
<dbReference type="EMBL" id="NHRY01000182">
    <property type="protein sequence ID" value="PPQ31825.1"/>
    <property type="molecule type" value="Genomic_DNA"/>
</dbReference>
<dbReference type="PANTHER" id="PTHR33840">
    <property type="match status" value="1"/>
</dbReference>
<reference evidence="2 3" key="1">
    <citation type="journal article" date="2018" name="Arch. Microbiol.">
        <title>New insights into the metabolic potential of the phototrophic purple bacterium Rhodopila globiformis DSM 161(T) from its draft genome sequence and evidence for a vanadium-dependent nitrogenase.</title>
        <authorList>
            <person name="Imhoff J.F."/>
            <person name="Rahn T."/>
            <person name="Kunzel S."/>
            <person name="Neulinger S.C."/>
        </authorList>
    </citation>
    <scope>NUCLEOTIDE SEQUENCE [LARGE SCALE GENOMIC DNA]</scope>
    <source>
        <strain evidence="2 3">DSM 161</strain>
    </source>
</reference>
<dbReference type="SUPFAM" id="SSF53474">
    <property type="entry name" value="alpha/beta-Hydrolases"/>
    <property type="match status" value="1"/>
</dbReference>
<keyword evidence="3" id="KW-1185">Reference proteome</keyword>
<dbReference type="InterPro" id="IPR029058">
    <property type="entry name" value="AB_hydrolase_fold"/>
</dbReference>